<name>A0A918I2H4_9ACTN</name>
<protein>
    <submittedName>
        <fullName evidence="2">Uncharacterized protein</fullName>
    </submittedName>
</protein>
<accession>A0A918I2H4</accession>
<dbReference type="Proteomes" id="UP000636661">
    <property type="component" value="Unassembled WGS sequence"/>
</dbReference>
<reference evidence="2" key="2">
    <citation type="submission" date="2020-09" db="EMBL/GenBank/DDBJ databases">
        <authorList>
            <person name="Sun Q."/>
            <person name="Ohkuma M."/>
        </authorList>
    </citation>
    <scope>NUCLEOTIDE SEQUENCE</scope>
    <source>
        <strain evidence="2">JCM 4391</strain>
    </source>
</reference>
<proteinExistence type="predicted"/>
<evidence type="ECO:0000256" key="1">
    <source>
        <dbReference type="SAM" id="MobiDB-lite"/>
    </source>
</evidence>
<keyword evidence="3" id="KW-1185">Reference proteome</keyword>
<reference evidence="2" key="1">
    <citation type="journal article" date="2014" name="Int. J. Syst. Evol. Microbiol.">
        <title>Complete genome sequence of Corynebacterium casei LMG S-19264T (=DSM 44701T), isolated from a smear-ripened cheese.</title>
        <authorList>
            <consortium name="US DOE Joint Genome Institute (JGI-PGF)"/>
            <person name="Walter F."/>
            <person name="Albersmeier A."/>
            <person name="Kalinowski J."/>
            <person name="Ruckert C."/>
        </authorList>
    </citation>
    <scope>NUCLEOTIDE SEQUENCE</scope>
    <source>
        <strain evidence="2">JCM 4391</strain>
    </source>
</reference>
<dbReference type="EMBL" id="BMTP01000020">
    <property type="protein sequence ID" value="GGU61918.1"/>
    <property type="molecule type" value="Genomic_DNA"/>
</dbReference>
<feature type="region of interest" description="Disordered" evidence="1">
    <location>
        <begin position="1"/>
        <end position="38"/>
    </location>
</feature>
<gene>
    <name evidence="2" type="ORF">GCM10010274_58360</name>
</gene>
<comment type="caution">
    <text evidence="2">The sequence shown here is derived from an EMBL/GenBank/DDBJ whole genome shotgun (WGS) entry which is preliminary data.</text>
</comment>
<organism evidence="2 3">
    <name type="scientific">Streptomyces lavendofoliae</name>
    <dbReference type="NCBI Taxonomy" id="67314"/>
    <lineage>
        <taxon>Bacteria</taxon>
        <taxon>Bacillati</taxon>
        <taxon>Actinomycetota</taxon>
        <taxon>Actinomycetes</taxon>
        <taxon>Kitasatosporales</taxon>
        <taxon>Streptomycetaceae</taxon>
        <taxon>Streptomyces</taxon>
    </lineage>
</organism>
<dbReference type="AlphaFoldDB" id="A0A918I2H4"/>
<evidence type="ECO:0000313" key="2">
    <source>
        <dbReference type="EMBL" id="GGU61918.1"/>
    </source>
</evidence>
<sequence length="197" mass="21332">MANPRTRPPNRHSTSGRRPPKGPTVARRTSRLTSTDARAGLTTAAKLLRASDHKDAAKATAALDAVLAPGGWKLLRPDYTPGDNLPIYIDLGIREQLKAAAAAEGSSLSQDVSEGFRAFVEGRWTPRQPQRAARNSGATGKKGNLNVRPDDELRRRARERAEVVSAELGWTVTEARLAAAWLIETYGLDTAEPDDKS</sequence>
<feature type="region of interest" description="Disordered" evidence="1">
    <location>
        <begin position="125"/>
        <end position="153"/>
    </location>
</feature>
<evidence type="ECO:0000313" key="3">
    <source>
        <dbReference type="Proteomes" id="UP000636661"/>
    </source>
</evidence>
<feature type="compositionally biased region" description="Basic residues" evidence="1">
    <location>
        <begin position="8"/>
        <end position="20"/>
    </location>
</feature>